<sequence>MEADAAPKPRPSKPGSDVTFLVVSDTHFGYGGMVEQNRALVSEVNGIEGRAYPPSVGGTVGRPRGLLVTGDLTEWGRTDEWEPFVATYGLDGGADGLLHMPVFEVIGNHDKVHGPWVEAMVVARHGGRFYSWDWDDLHLVALGEAPDDEGLAFLTKDLATIAPNVPVVLYFHLALEGPWSTGNWFAEGTYKQRLLTAIAGHDILAIFHGHHHATDHYVWHGIDVFKPGAAKNDAHTFAVARLTDQRFTVDSYDWNAHVWREMFAKERRR</sequence>
<evidence type="ECO:0000313" key="2">
    <source>
        <dbReference type="Proteomes" id="UP000064967"/>
    </source>
</evidence>
<keyword evidence="2" id="KW-1185">Reference proteome</keyword>
<dbReference type="InterPro" id="IPR029052">
    <property type="entry name" value="Metallo-depent_PP-like"/>
</dbReference>
<accession>A0A0K1QCV6</accession>
<dbReference type="KEGG" id="llu:AKJ09_10226"/>
<dbReference type="SUPFAM" id="SSF56300">
    <property type="entry name" value="Metallo-dependent phosphatases"/>
    <property type="match status" value="1"/>
</dbReference>
<dbReference type="AlphaFoldDB" id="A0A0K1QCV6"/>
<reference evidence="1 2" key="1">
    <citation type="submission" date="2015-08" db="EMBL/GenBank/DDBJ databases">
        <authorList>
            <person name="Babu N.S."/>
            <person name="Beckwith C.J."/>
            <person name="Beseler K.G."/>
            <person name="Brison A."/>
            <person name="Carone J.V."/>
            <person name="Caskin T.P."/>
            <person name="Diamond M."/>
            <person name="Durham M.E."/>
            <person name="Foxe J.M."/>
            <person name="Go M."/>
            <person name="Henderson B.A."/>
            <person name="Jones I.B."/>
            <person name="McGettigan J.A."/>
            <person name="Micheletti S.J."/>
            <person name="Nasrallah M.E."/>
            <person name="Ortiz D."/>
            <person name="Piller C.R."/>
            <person name="Privatt S.R."/>
            <person name="Schneider S.L."/>
            <person name="Sharp S."/>
            <person name="Smith T.C."/>
            <person name="Stanton J.D."/>
            <person name="Ullery H.E."/>
            <person name="Wilson R.J."/>
            <person name="Serrano M.G."/>
            <person name="Buck G."/>
            <person name="Lee V."/>
            <person name="Wang Y."/>
            <person name="Carvalho R."/>
            <person name="Voegtly L."/>
            <person name="Shi R."/>
            <person name="Duckworth R."/>
            <person name="Johnson A."/>
            <person name="Loviza R."/>
            <person name="Walstead R."/>
            <person name="Shah Z."/>
            <person name="Kiflezghi M."/>
            <person name="Wade K."/>
            <person name="Ball S.L."/>
            <person name="Bradley K.W."/>
            <person name="Asai D.J."/>
            <person name="Bowman C.A."/>
            <person name="Russell D.A."/>
            <person name="Pope W.H."/>
            <person name="Jacobs-Sera D."/>
            <person name="Hendrix R.W."/>
            <person name="Hatfull G.F."/>
        </authorList>
    </citation>
    <scope>NUCLEOTIDE SEQUENCE [LARGE SCALE GENOMIC DNA]</scope>
    <source>
        <strain evidence="1 2">DSM 27648</strain>
    </source>
</reference>
<name>A0A0K1QCV6_9BACT</name>
<gene>
    <name evidence="1" type="ORF">AKJ09_10226</name>
</gene>
<evidence type="ECO:0000313" key="1">
    <source>
        <dbReference type="EMBL" id="AKV03563.1"/>
    </source>
</evidence>
<proteinExistence type="predicted"/>
<dbReference type="Proteomes" id="UP000064967">
    <property type="component" value="Chromosome"/>
</dbReference>
<dbReference type="Gene3D" id="3.60.21.10">
    <property type="match status" value="1"/>
</dbReference>
<organism evidence="1 2">
    <name type="scientific">Labilithrix luteola</name>
    <dbReference type="NCBI Taxonomy" id="1391654"/>
    <lineage>
        <taxon>Bacteria</taxon>
        <taxon>Pseudomonadati</taxon>
        <taxon>Myxococcota</taxon>
        <taxon>Polyangia</taxon>
        <taxon>Polyangiales</taxon>
        <taxon>Labilitrichaceae</taxon>
        <taxon>Labilithrix</taxon>
    </lineage>
</organism>
<evidence type="ECO:0008006" key="3">
    <source>
        <dbReference type="Google" id="ProtNLM"/>
    </source>
</evidence>
<dbReference type="STRING" id="1391654.AKJ09_10226"/>
<dbReference type="EMBL" id="CP012333">
    <property type="protein sequence ID" value="AKV03563.1"/>
    <property type="molecule type" value="Genomic_DNA"/>
</dbReference>
<protein>
    <recommendedName>
        <fullName evidence="3">Calcineurin-like phosphoesterase domain-containing protein</fullName>
    </recommendedName>
</protein>